<evidence type="ECO:0000256" key="1">
    <source>
        <dbReference type="HAMAP-Rule" id="MF_00612"/>
    </source>
</evidence>
<dbReference type="PANTHER" id="PTHR33747:SF1">
    <property type="entry name" value="ADENYLATE CYCLASE-ASSOCIATED CAP C-TERMINAL DOMAIN-CONTAINING PROTEIN"/>
    <property type="match status" value="1"/>
</dbReference>
<organism evidence="3 4">
    <name type="scientific">Iodobacter arcticus</name>
    <dbReference type="NCBI Taxonomy" id="590593"/>
    <lineage>
        <taxon>Bacteria</taxon>
        <taxon>Pseudomonadati</taxon>
        <taxon>Pseudomonadota</taxon>
        <taxon>Betaproteobacteria</taxon>
        <taxon>Neisseriales</taxon>
        <taxon>Chitinibacteraceae</taxon>
        <taxon>Iodobacter</taxon>
    </lineage>
</organism>
<dbReference type="InterPro" id="IPR023006">
    <property type="entry name" value="YchJ-like"/>
</dbReference>
<dbReference type="EMBL" id="JBHTBQ010000033">
    <property type="protein sequence ID" value="MFC7421162.1"/>
    <property type="molecule type" value="Genomic_DNA"/>
</dbReference>
<dbReference type="Proteomes" id="UP001596473">
    <property type="component" value="Unassembled WGS sequence"/>
</dbReference>
<sequence length="136" mass="15620">MRQVLYVGVVKLKETNCPCESGRVYTKCCAPFHEGAATETAEQLMRSRYSAFVLNLHAYLLATWHSSTRPATLGDEEPVRWLGLKIKDAQTQASHAEVEFIARYKVGGKAWKLHERSRFVFEEGRWYYIDGDMLES</sequence>
<comment type="caution">
    <text evidence="3">The sequence shown here is derived from an EMBL/GenBank/DDBJ whole genome shotgun (WGS) entry which is preliminary data.</text>
</comment>
<accession>A0ABW2R4N9</accession>
<dbReference type="Gene3D" id="3.10.450.50">
    <property type="match status" value="1"/>
</dbReference>
<dbReference type="Pfam" id="PF17775">
    <property type="entry name" value="YchJ_M-like"/>
    <property type="match status" value="1"/>
</dbReference>
<dbReference type="SUPFAM" id="SSF54427">
    <property type="entry name" value="NTF2-like"/>
    <property type="match status" value="1"/>
</dbReference>
<gene>
    <name evidence="3" type="ORF">ACFQNF_14970</name>
</gene>
<dbReference type="InterPro" id="IPR048469">
    <property type="entry name" value="YchJ-like_M"/>
</dbReference>
<evidence type="ECO:0000259" key="2">
    <source>
        <dbReference type="Pfam" id="PF17775"/>
    </source>
</evidence>
<protein>
    <recommendedName>
        <fullName evidence="1">UPF0225 protein ACFQNF_14970</fullName>
    </recommendedName>
</protein>
<name>A0ABW2R4N9_9NEIS</name>
<evidence type="ECO:0000313" key="4">
    <source>
        <dbReference type="Proteomes" id="UP001596473"/>
    </source>
</evidence>
<keyword evidence="4" id="KW-1185">Reference proteome</keyword>
<feature type="domain" description="YchJ-like middle NTF2-like" evidence="2">
    <location>
        <begin position="40"/>
        <end position="131"/>
    </location>
</feature>
<dbReference type="RefSeq" id="WP_380188957.1">
    <property type="nucleotide sequence ID" value="NZ_JBHTBQ010000033.1"/>
</dbReference>
<dbReference type="InterPro" id="IPR032710">
    <property type="entry name" value="NTF2-like_dom_sf"/>
</dbReference>
<reference evidence="4" key="1">
    <citation type="journal article" date="2019" name="Int. J. Syst. Evol. Microbiol.">
        <title>The Global Catalogue of Microorganisms (GCM) 10K type strain sequencing project: providing services to taxonomists for standard genome sequencing and annotation.</title>
        <authorList>
            <consortium name="The Broad Institute Genomics Platform"/>
            <consortium name="The Broad Institute Genome Sequencing Center for Infectious Disease"/>
            <person name="Wu L."/>
            <person name="Ma J."/>
        </authorList>
    </citation>
    <scope>NUCLEOTIDE SEQUENCE [LARGE SCALE GENOMIC DNA]</scope>
    <source>
        <strain evidence="4">CCUG 62945</strain>
    </source>
</reference>
<proteinExistence type="inferred from homology"/>
<evidence type="ECO:0000313" key="3">
    <source>
        <dbReference type="EMBL" id="MFC7421162.1"/>
    </source>
</evidence>
<comment type="similarity">
    <text evidence="1">Belongs to the UPF0225 family.</text>
</comment>
<dbReference type="PANTHER" id="PTHR33747">
    <property type="entry name" value="UPF0225 PROTEIN SCO1677"/>
    <property type="match status" value="1"/>
</dbReference>
<dbReference type="HAMAP" id="MF_00612">
    <property type="entry name" value="UPF0225"/>
    <property type="match status" value="1"/>
</dbReference>